<dbReference type="Pfam" id="PF01743">
    <property type="entry name" value="PolyA_pol"/>
    <property type="match status" value="1"/>
</dbReference>
<evidence type="ECO:0000256" key="4">
    <source>
        <dbReference type="ARBA" id="ARBA00022695"/>
    </source>
</evidence>
<evidence type="ECO:0000313" key="14">
    <source>
        <dbReference type="Proteomes" id="UP000602284"/>
    </source>
</evidence>
<evidence type="ECO:0000256" key="3">
    <source>
        <dbReference type="ARBA" id="ARBA00022694"/>
    </source>
</evidence>
<evidence type="ECO:0000256" key="5">
    <source>
        <dbReference type="ARBA" id="ARBA00022723"/>
    </source>
</evidence>
<dbReference type="Proteomes" id="UP000602284">
    <property type="component" value="Unassembled WGS sequence"/>
</dbReference>
<dbReference type="RefSeq" id="WP_201637508.1">
    <property type="nucleotide sequence ID" value="NZ_JAEQNB010000006.1"/>
</dbReference>
<dbReference type="SUPFAM" id="SSF81301">
    <property type="entry name" value="Nucleotidyltransferase"/>
    <property type="match status" value="1"/>
</dbReference>
<dbReference type="InterPro" id="IPR043519">
    <property type="entry name" value="NT_sf"/>
</dbReference>
<comment type="caution">
    <text evidence="13">The sequence shown here is derived from an EMBL/GenBank/DDBJ whole genome shotgun (WGS) entry which is preliminary data.</text>
</comment>
<name>A0ABS1JE66_9BACL</name>
<dbReference type="Pfam" id="PF12627">
    <property type="entry name" value="PolyA_pol_RNAbd"/>
    <property type="match status" value="1"/>
</dbReference>
<dbReference type="Gene3D" id="1.10.3090.10">
    <property type="entry name" value="cca-adding enzyme, domain 2"/>
    <property type="match status" value="1"/>
</dbReference>
<organism evidence="13 14">
    <name type="scientific">Tumebacillus amylolyticus</name>
    <dbReference type="NCBI Taxonomy" id="2801339"/>
    <lineage>
        <taxon>Bacteria</taxon>
        <taxon>Bacillati</taxon>
        <taxon>Bacillota</taxon>
        <taxon>Bacilli</taxon>
        <taxon>Bacillales</taxon>
        <taxon>Alicyclobacillaceae</taxon>
        <taxon>Tumebacillus</taxon>
    </lineage>
</organism>
<keyword evidence="7" id="KW-0460">Magnesium</keyword>
<comment type="similarity">
    <text evidence="9">Belongs to the tRNA nucleotidyltransferase/poly(A) polymerase family.</text>
</comment>
<dbReference type="EC" id="2.7.7.72" evidence="13"/>
<dbReference type="InterPro" id="IPR050264">
    <property type="entry name" value="Bact_CCA-adding_enz_type3_sf"/>
</dbReference>
<keyword evidence="6" id="KW-0547">Nucleotide-binding</keyword>
<gene>
    <name evidence="13" type="ORF">JJB07_18225</name>
</gene>
<proteinExistence type="inferred from homology"/>
<reference evidence="13 14" key="1">
    <citation type="submission" date="2021-01" db="EMBL/GenBank/DDBJ databases">
        <title>Tumebacillus sp. strain ITR2 16S ribosomal RNA gene Genome sequencing and assembly.</title>
        <authorList>
            <person name="Kang M."/>
        </authorList>
    </citation>
    <scope>NUCLEOTIDE SEQUENCE [LARGE SCALE GENOMIC DNA]</scope>
    <source>
        <strain evidence="13 14">ITR2</strain>
    </source>
</reference>
<comment type="cofactor">
    <cofactor evidence="1">
        <name>Mg(2+)</name>
        <dbReference type="ChEBI" id="CHEBI:18420"/>
    </cofactor>
</comment>
<evidence type="ECO:0000256" key="6">
    <source>
        <dbReference type="ARBA" id="ARBA00022741"/>
    </source>
</evidence>
<dbReference type="InterPro" id="IPR032810">
    <property type="entry name" value="CCA-adding_enz_C"/>
</dbReference>
<dbReference type="SUPFAM" id="SSF81891">
    <property type="entry name" value="Poly A polymerase C-terminal region-like"/>
    <property type="match status" value="1"/>
</dbReference>
<dbReference type="Gene3D" id="1.10.246.80">
    <property type="match status" value="1"/>
</dbReference>
<dbReference type="GO" id="GO:0004810">
    <property type="term" value="F:CCA tRNA nucleotidyltransferase activity"/>
    <property type="evidence" value="ECO:0007669"/>
    <property type="project" value="UniProtKB-EC"/>
</dbReference>
<sequence length="412" mass="46964">MDSFEREAWKVVETLESAGYEAYLVGGCVRDRHLQRPVYDYDITTSALPDEVIALFPQTVPTGIKHGTVTVLMGEGQYEVTTFRTDGEYEDGRRPASVIFVRSLTEDLARRDFTINAMALSRDGRLHDPFSGLRDLQDGVICAVGDPLKRFEEDALRILRGIRFATQLKFTIEEKTFSAILYEAQELGKIARERVREEWHKMLLSTPSVALDLLRRTETLRYVISRPPSFDLQVNDPWGRGVDPWQLAGEWADQAPADLPLRYGIVLTALCLEEARIDKVLSDLKLSGALKSDIRRTLRVVKLGNPADWRDTFWRQTFYQHGQDAVRRACLLYAILHDPEHRAEWETEVATRAARQPIWSLQDLAVNGQDLLAAGIPEGPEIGRVNQRLVQWVLQNPEANTREDLLQKVQEL</sequence>
<evidence type="ECO:0000259" key="12">
    <source>
        <dbReference type="Pfam" id="PF13735"/>
    </source>
</evidence>
<dbReference type="Pfam" id="PF13735">
    <property type="entry name" value="tRNA_NucTran2_2"/>
    <property type="match status" value="1"/>
</dbReference>
<dbReference type="Gene3D" id="3.30.460.10">
    <property type="entry name" value="Beta Polymerase, domain 2"/>
    <property type="match status" value="1"/>
</dbReference>
<evidence type="ECO:0000256" key="8">
    <source>
        <dbReference type="ARBA" id="ARBA00022884"/>
    </source>
</evidence>
<keyword evidence="2 9" id="KW-0808">Transferase</keyword>
<keyword evidence="8 9" id="KW-0694">RNA-binding</keyword>
<evidence type="ECO:0000259" key="10">
    <source>
        <dbReference type="Pfam" id="PF01743"/>
    </source>
</evidence>
<evidence type="ECO:0000256" key="9">
    <source>
        <dbReference type="RuleBase" id="RU003953"/>
    </source>
</evidence>
<dbReference type="PANTHER" id="PTHR46173:SF1">
    <property type="entry name" value="CCA TRNA NUCLEOTIDYLTRANSFERASE 1, MITOCHONDRIAL"/>
    <property type="match status" value="1"/>
</dbReference>
<feature type="domain" description="CCA-adding enzyme C-terminal" evidence="12">
    <location>
        <begin position="267"/>
        <end position="408"/>
    </location>
</feature>
<dbReference type="NCBIfam" id="NF009814">
    <property type="entry name" value="PRK13299.1"/>
    <property type="match status" value="1"/>
</dbReference>
<evidence type="ECO:0000256" key="2">
    <source>
        <dbReference type="ARBA" id="ARBA00022679"/>
    </source>
</evidence>
<dbReference type="EMBL" id="JAEQNB010000006">
    <property type="protein sequence ID" value="MBL0388544.1"/>
    <property type="molecule type" value="Genomic_DNA"/>
</dbReference>
<evidence type="ECO:0000256" key="1">
    <source>
        <dbReference type="ARBA" id="ARBA00001946"/>
    </source>
</evidence>
<dbReference type="InterPro" id="IPR032828">
    <property type="entry name" value="PolyA_RNA-bd"/>
</dbReference>
<accession>A0ABS1JE66</accession>
<evidence type="ECO:0000256" key="7">
    <source>
        <dbReference type="ARBA" id="ARBA00022842"/>
    </source>
</evidence>
<keyword evidence="3" id="KW-0819">tRNA processing</keyword>
<keyword evidence="5" id="KW-0479">Metal-binding</keyword>
<keyword evidence="14" id="KW-1185">Reference proteome</keyword>
<evidence type="ECO:0000313" key="13">
    <source>
        <dbReference type="EMBL" id="MBL0388544.1"/>
    </source>
</evidence>
<protein>
    <submittedName>
        <fullName evidence="13">CCA tRNA nucleotidyltransferase</fullName>
        <ecNumber evidence="13">2.7.7.72</ecNumber>
    </submittedName>
</protein>
<keyword evidence="4 13" id="KW-0548">Nucleotidyltransferase</keyword>
<dbReference type="CDD" id="cd05398">
    <property type="entry name" value="NT_ClassII-CCAase"/>
    <property type="match status" value="1"/>
</dbReference>
<dbReference type="InterPro" id="IPR002646">
    <property type="entry name" value="PolA_pol_head_dom"/>
</dbReference>
<evidence type="ECO:0000259" key="11">
    <source>
        <dbReference type="Pfam" id="PF12627"/>
    </source>
</evidence>
<feature type="domain" description="Poly A polymerase head" evidence="10">
    <location>
        <begin position="22"/>
        <end position="141"/>
    </location>
</feature>
<feature type="domain" description="tRNA nucleotidyltransferase/poly(A) polymerase RNA and SrmB- binding" evidence="11">
    <location>
        <begin position="170"/>
        <end position="224"/>
    </location>
</feature>
<dbReference type="PANTHER" id="PTHR46173">
    <property type="entry name" value="CCA TRNA NUCLEOTIDYLTRANSFERASE 1, MITOCHONDRIAL"/>
    <property type="match status" value="1"/>
</dbReference>